<dbReference type="Gene3D" id="1.10.10.10">
    <property type="entry name" value="Winged helix-like DNA-binding domain superfamily/Winged helix DNA-binding domain"/>
    <property type="match status" value="1"/>
</dbReference>
<protein>
    <submittedName>
        <fullName evidence="6">LysR family transcriptional regulator</fullName>
    </submittedName>
</protein>
<keyword evidence="4" id="KW-0804">Transcription</keyword>
<reference evidence="6 7" key="1">
    <citation type="journal article" date="2021" name="Pathogens">
        <title>Isolation and Characterization of Kingella bonacorsii sp. nov., A Novel Kingella Species Detected in a Stable Periodontitis Subject.</title>
        <authorList>
            <person name="Antezack A."/>
            <person name="Boxberger M."/>
            <person name="Rolland C."/>
            <person name="Monnet-Corti V."/>
            <person name="La Scola B."/>
        </authorList>
    </citation>
    <scope>NUCLEOTIDE SEQUENCE [LARGE SCALE GENOMIC DNA]</scope>
    <source>
        <strain evidence="6 7">Marseille-Q4569</strain>
    </source>
</reference>
<dbReference type="InterPro" id="IPR036388">
    <property type="entry name" value="WH-like_DNA-bd_sf"/>
</dbReference>
<organism evidence="6 7">
    <name type="scientific">Kingella bonacorsii</name>
    <dbReference type="NCBI Taxonomy" id="2796361"/>
    <lineage>
        <taxon>Bacteria</taxon>
        <taxon>Pseudomonadati</taxon>
        <taxon>Pseudomonadota</taxon>
        <taxon>Betaproteobacteria</taxon>
        <taxon>Neisseriales</taxon>
        <taxon>Neisseriaceae</taxon>
        <taxon>Kingella</taxon>
    </lineage>
</organism>
<keyword evidence="3" id="KW-0238">DNA-binding</keyword>
<dbReference type="SUPFAM" id="SSF53850">
    <property type="entry name" value="Periplasmic binding protein-like II"/>
    <property type="match status" value="1"/>
</dbReference>
<dbReference type="Pfam" id="PF00126">
    <property type="entry name" value="HTH_1"/>
    <property type="match status" value="1"/>
</dbReference>
<sequence length="289" mass="31744">MDYLNEMALFVEVAQANGFSRAAAKLGIPQSTLSRRIAALEDALGLRLFNRSTRRLELTGAGAYYLERALPIVAEARLLHGALDEMRETVRGALRVSLPVDMAYNMVAPLLPEFAARYLDLRVDFDVTPRKVELIGEPFDLAVRTGKLPDSDYIATPLAEFSGCLYAAPGYLAQRGEPLSPDGLAAHECLRFSDGLWTVQRGSERVPVQPQSRFGANSPGMLRQMAAAGLGIALLPKILVRDDVAQGRLKAVLPDWQSEKTPVHALTATRLLTANVRAFIGFLRERWAE</sequence>
<evidence type="ECO:0000256" key="1">
    <source>
        <dbReference type="ARBA" id="ARBA00009437"/>
    </source>
</evidence>
<dbReference type="Proteomes" id="UP000614058">
    <property type="component" value="Unassembled WGS sequence"/>
</dbReference>
<comment type="caution">
    <text evidence="6">The sequence shown here is derived from an EMBL/GenBank/DDBJ whole genome shotgun (WGS) entry which is preliminary data.</text>
</comment>
<comment type="similarity">
    <text evidence="1">Belongs to the LysR transcriptional regulatory family.</text>
</comment>
<dbReference type="RefSeq" id="WP_200523411.1">
    <property type="nucleotide sequence ID" value="NZ_JAEHNZ010000006.1"/>
</dbReference>
<dbReference type="PRINTS" id="PR00039">
    <property type="entry name" value="HTHLYSR"/>
</dbReference>
<dbReference type="PANTHER" id="PTHR30537:SF5">
    <property type="entry name" value="HTH-TYPE TRANSCRIPTIONAL ACTIVATOR TTDR-RELATED"/>
    <property type="match status" value="1"/>
</dbReference>
<dbReference type="CDD" id="cd08422">
    <property type="entry name" value="PBP2_CrgA_like"/>
    <property type="match status" value="1"/>
</dbReference>
<dbReference type="EMBL" id="JAEHNZ010000006">
    <property type="protein sequence ID" value="MBK0397480.1"/>
    <property type="molecule type" value="Genomic_DNA"/>
</dbReference>
<dbReference type="Gene3D" id="3.40.190.290">
    <property type="match status" value="1"/>
</dbReference>
<accession>A0ABS1BXT8</accession>
<dbReference type="InterPro" id="IPR058163">
    <property type="entry name" value="LysR-type_TF_proteobact-type"/>
</dbReference>
<feature type="domain" description="HTH lysR-type" evidence="5">
    <location>
        <begin position="1"/>
        <end position="59"/>
    </location>
</feature>
<evidence type="ECO:0000256" key="2">
    <source>
        <dbReference type="ARBA" id="ARBA00023015"/>
    </source>
</evidence>
<dbReference type="SUPFAM" id="SSF46785">
    <property type="entry name" value="Winged helix' DNA-binding domain"/>
    <property type="match status" value="1"/>
</dbReference>
<dbReference type="InterPro" id="IPR005119">
    <property type="entry name" value="LysR_subst-bd"/>
</dbReference>
<keyword evidence="2" id="KW-0805">Transcription regulation</keyword>
<evidence type="ECO:0000313" key="7">
    <source>
        <dbReference type="Proteomes" id="UP000614058"/>
    </source>
</evidence>
<evidence type="ECO:0000259" key="5">
    <source>
        <dbReference type="PROSITE" id="PS50931"/>
    </source>
</evidence>
<evidence type="ECO:0000256" key="3">
    <source>
        <dbReference type="ARBA" id="ARBA00023125"/>
    </source>
</evidence>
<keyword evidence="7" id="KW-1185">Reference proteome</keyword>
<dbReference type="Pfam" id="PF03466">
    <property type="entry name" value="LysR_substrate"/>
    <property type="match status" value="1"/>
</dbReference>
<gene>
    <name evidence="6" type="ORF">JDW22_13100</name>
</gene>
<dbReference type="PANTHER" id="PTHR30537">
    <property type="entry name" value="HTH-TYPE TRANSCRIPTIONAL REGULATOR"/>
    <property type="match status" value="1"/>
</dbReference>
<name>A0ABS1BXT8_9NEIS</name>
<dbReference type="InterPro" id="IPR036390">
    <property type="entry name" value="WH_DNA-bd_sf"/>
</dbReference>
<evidence type="ECO:0000313" key="6">
    <source>
        <dbReference type="EMBL" id="MBK0397480.1"/>
    </source>
</evidence>
<dbReference type="InterPro" id="IPR000847">
    <property type="entry name" value="LysR_HTH_N"/>
</dbReference>
<dbReference type="PROSITE" id="PS50931">
    <property type="entry name" value="HTH_LYSR"/>
    <property type="match status" value="1"/>
</dbReference>
<evidence type="ECO:0000256" key="4">
    <source>
        <dbReference type="ARBA" id="ARBA00023163"/>
    </source>
</evidence>
<proteinExistence type="inferred from homology"/>